<feature type="transmembrane region" description="Helical" evidence="5">
    <location>
        <begin position="353"/>
        <end position="376"/>
    </location>
</feature>
<dbReference type="PANTHER" id="PTHR23502">
    <property type="entry name" value="MAJOR FACILITATOR SUPERFAMILY"/>
    <property type="match status" value="1"/>
</dbReference>
<feature type="transmembrane region" description="Helical" evidence="5">
    <location>
        <begin position="424"/>
        <end position="450"/>
    </location>
</feature>
<keyword evidence="4 5" id="KW-0472">Membrane</keyword>
<evidence type="ECO:0000256" key="2">
    <source>
        <dbReference type="ARBA" id="ARBA00022692"/>
    </source>
</evidence>
<dbReference type="STRING" id="913774.A0A0C3DY52"/>
<feature type="transmembrane region" description="Helical" evidence="5">
    <location>
        <begin position="207"/>
        <end position="231"/>
    </location>
</feature>
<dbReference type="HOGENOM" id="CLU_008455_13_8_1"/>
<dbReference type="InParanoid" id="A0A0C3DY52"/>
<dbReference type="EMBL" id="KN832870">
    <property type="protein sequence ID" value="KIN07043.1"/>
    <property type="molecule type" value="Genomic_DNA"/>
</dbReference>
<proteinExistence type="predicted"/>
<feature type="transmembrane region" description="Helical" evidence="5">
    <location>
        <begin position="492"/>
        <end position="512"/>
    </location>
</feature>
<evidence type="ECO:0000256" key="4">
    <source>
        <dbReference type="ARBA" id="ARBA00023136"/>
    </source>
</evidence>
<comment type="subcellular location">
    <subcellularLocation>
        <location evidence="1">Membrane</location>
        <topology evidence="1">Multi-pass membrane protein</topology>
    </subcellularLocation>
</comment>
<gene>
    <name evidence="6" type="ORF">OIDMADRAFT_46950</name>
</gene>
<feature type="transmembrane region" description="Helical" evidence="5">
    <location>
        <begin position="318"/>
        <end position="341"/>
    </location>
</feature>
<evidence type="ECO:0000313" key="6">
    <source>
        <dbReference type="EMBL" id="KIN07043.1"/>
    </source>
</evidence>
<protein>
    <recommendedName>
        <fullName evidence="8">Major facilitator superfamily (MFS) profile domain-containing protein</fullName>
    </recommendedName>
</protein>
<dbReference type="InterPro" id="IPR036259">
    <property type="entry name" value="MFS_trans_sf"/>
</dbReference>
<feature type="transmembrane region" description="Helical" evidence="5">
    <location>
        <begin position="237"/>
        <end position="257"/>
    </location>
</feature>
<evidence type="ECO:0008006" key="8">
    <source>
        <dbReference type="Google" id="ProtNLM"/>
    </source>
</evidence>
<evidence type="ECO:0000256" key="5">
    <source>
        <dbReference type="SAM" id="Phobius"/>
    </source>
</evidence>
<dbReference type="Gene3D" id="1.20.1250.20">
    <property type="entry name" value="MFS general substrate transporter like domains"/>
    <property type="match status" value="1"/>
</dbReference>
<keyword evidence="7" id="KW-1185">Reference proteome</keyword>
<evidence type="ECO:0000256" key="3">
    <source>
        <dbReference type="ARBA" id="ARBA00022989"/>
    </source>
</evidence>
<reference evidence="7" key="2">
    <citation type="submission" date="2015-01" db="EMBL/GenBank/DDBJ databases">
        <title>Evolutionary Origins and Diversification of the Mycorrhizal Mutualists.</title>
        <authorList>
            <consortium name="DOE Joint Genome Institute"/>
            <consortium name="Mycorrhizal Genomics Consortium"/>
            <person name="Kohler A."/>
            <person name="Kuo A."/>
            <person name="Nagy L.G."/>
            <person name="Floudas D."/>
            <person name="Copeland A."/>
            <person name="Barry K.W."/>
            <person name="Cichocki N."/>
            <person name="Veneault-Fourrey C."/>
            <person name="LaButti K."/>
            <person name="Lindquist E.A."/>
            <person name="Lipzen A."/>
            <person name="Lundell T."/>
            <person name="Morin E."/>
            <person name="Murat C."/>
            <person name="Riley R."/>
            <person name="Ohm R."/>
            <person name="Sun H."/>
            <person name="Tunlid A."/>
            <person name="Henrissat B."/>
            <person name="Grigoriev I.V."/>
            <person name="Hibbett D.S."/>
            <person name="Martin F."/>
        </authorList>
    </citation>
    <scope>NUCLEOTIDE SEQUENCE [LARGE SCALE GENOMIC DNA]</scope>
    <source>
        <strain evidence="7">Zn</strain>
    </source>
</reference>
<evidence type="ECO:0000256" key="1">
    <source>
        <dbReference type="ARBA" id="ARBA00004141"/>
    </source>
</evidence>
<dbReference type="AlphaFoldDB" id="A0A0C3DY52"/>
<dbReference type="PANTHER" id="PTHR23502:SF22">
    <property type="entry name" value="MAJOR FACILITATOR SUPERFAMILY (MFS) PROFILE DOMAIN-CONTAINING PROTEIN"/>
    <property type="match status" value="1"/>
</dbReference>
<accession>A0A0C3DY52</accession>
<dbReference type="OrthoDB" id="2533084at2759"/>
<name>A0A0C3DY52_OIDMZ</name>
<dbReference type="Pfam" id="PF07690">
    <property type="entry name" value="MFS_1"/>
    <property type="match status" value="1"/>
</dbReference>
<dbReference type="GO" id="GO:0005886">
    <property type="term" value="C:plasma membrane"/>
    <property type="evidence" value="ECO:0007669"/>
    <property type="project" value="TreeGrafter"/>
</dbReference>
<feature type="transmembrane region" description="Helical" evidence="5">
    <location>
        <begin position="81"/>
        <end position="106"/>
    </location>
</feature>
<feature type="transmembrane region" description="Helical" evidence="5">
    <location>
        <begin position="462"/>
        <end position="480"/>
    </location>
</feature>
<keyword evidence="2 5" id="KW-0812">Transmembrane</keyword>
<organism evidence="6 7">
    <name type="scientific">Oidiodendron maius (strain Zn)</name>
    <dbReference type="NCBI Taxonomy" id="913774"/>
    <lineage>
        <taxon>Eukaryota</taxon>
        <taxon>Fungi</taxon>
        <taxon>Dikarya</taxon>
        <taxon>Ascomycota</taxon>
        <taxon>Pezizomycotina</taxon>
        <taxon>Leotiomycetes</taxon>
        <taxon>Leotiomycetes incertae sedis</taxon>
        <taxon>Myxotrichaceae</taxon>
        <taxon>Oidiodendron</taxon>
    </lineage>
</organism>
<feature type="transmembrane region" description="Helical" evidence="5">
    <location>
        <begin position="118"/>
        <end position="143"/>
    </location>
</feature>
<feature type="transmembrane region" description="Helical" evidence="5">
    <location>
        <begin position="397"/>
        <end position="418"/>
    </location>
</feature>
<dbReference type="GO" id="GO:0022857">
    <property type="term" value="F:transmembrane transporter activity"/>
    <property type="evidence" value="ECO:0007669"/>
    <property type="project" value="InterPro"/>
</dbReference>
<dbReference type="SUPFAM" id="SSF103473">
    <property type="entry name" value="MFS general substrate transporter"/>
    <property type="match status" value="1"/>
</dbReference>
<keyword evidence="3 5" id="KW-1133">Transmembrane helix</keyword>
<sequence length="524" mass="58566">MTDMEVETHPVSVQHDNIGDAHHTTEIYRENNAVLLDIRVDGEKGDAGSLKLAKDNHTVLIPQPSDDPEDPLNWEWSKKHMLLFIVALSAFCGDFSSSAGIPCIILQGAEWDMTPNKVNYAGNLNLIMLGIGGIWWIPCIYFWGRAPVLFWTVLAGTFFTLGCCLAQNFTVFYALRALQGFTLTSGQTIGLAYIKDMFYFHEHARKIGLWAGLFLLSPYAGPMFGNFIIYGTGSWRAVFWLVFGICCFDLTLIVLFCDESWYRRDIAQVNQPSRGSRLFRLIGTWQIQVHDGYFLPLSTAYLRLWSVFIQPIIIPTMLYQMLSFMWSIGINITSSILFATPKEFGGYGFNSKAIGFLYLTPIVGVALGEFFGHFFNDILANRYIRTHHGIFNSEARLWTNYIATLLMIPGIIIVGQALEKSLHYSAIVVGWGMYVFGLMLASVAITTYALDSYPTRPGEVSCFLNFARVGGGFTVGYFQQSWGSRDGYGVSFGIQALLVGLAFAILICLHIFGATMRAKGGQVE</sequence>
<dbReference type="Proteomes" id="UP000054321">
    <property type="component" value="Unassembled WGS sequence"/>
</dbReference>
<dbReference type="InterPro" id="IPR011701">
    <property type="entry name" value="MFS"/>
</dbReference>
<reference evidence="6 7" key="1">
    <citation type="submission" date="2014-04" db="EMBL/GenBank/DDBJ databases">
        <authorList>
            <consortium name="DOE Joint Genome Institute"/>
            <person name="Kuo A."/>
            <person name="Martino E."/>
            <person name="Perotto S."/>
            <person name="Kohler A."/>
            <person name="Nagy L.G."/>
            <person name="Floudas D."/>
            <person name="Copeland A."/>
            <person name="Barry K.W."/>
            <person name="Cichocki N."/>
            <person name="Veneault-Fourrey C."/>
            <person name="LaButti K."/>
            <person name="Lindquist E.A."/>
            <person name="Lipzen A."/>
            <person name="Lundell T."/>
            <person name="Morin E."/>
            <person name="Murat C."/>
            <person name="Sun H."/>
            <person name="Tunlid A."/>
            <person name="Henrissat B."/>
            <person name="Grigoriev I.V."/>
            <person name="Hibbett D.S."/>
            <person name="Martin F."/>
            <person name="Nordberg H.P."/>
            <person name="Cantor M.N."/>
            <person name="Hua S.X."/>
        </authorList>
    </citation>
    <scope>NUCLEOTIDE SEQUENCE [LARGE SCALE GENOMIC DNA]</scope>
    <source>
        <strain evidence="6 7">Zn</strain>
    </source>
</reference>
<evidence type="ECO:0000313" key="7">
    <source>
        <dbReference type="Proteomes" id="UP000054321"/>
    </source>
</evidence>
<feature type="transmembrane region" description="Helical" evidence="5">
    <location>
        <begin position="149"/>
        <end position="175"/>
    </location>
</feature>